<name>A0A8G0L200_9HYPO</name>
<protein>
    <submittedName>
        <fullName evidence="2">Uncharacterized protein</fullName>
    </submittedName>
</protein>
<evidence type="ECO:0000256" key="1">
    <source>
        <dbReference type="SAM" id="MobiDB-lite"/>
    </source>
</evidence>
<organism evidence="2 3">
    <name type="scientific">Trichoderma simmonsii</name>
    <dbReference type="NCBI Taxonomy" id="1491479"/>
    <lineage>
        <taxon>Eukaryota</taxon>
        <taxon>Fungi</taxon>
        <taxon>Dikarya</taxon>
        <taxon>Ascomycota</taxon>
        <taxon>Pezizomycotina</taxon>
        <taxon>Sordariomycetes</taxon>
        <taxon>Hypocreomycetidae</taxon>
        <taxon>Hypocreales</taxon>
        <taxon>Hypocreaceae</taxon>
        <taxon>Trichoderma</taxon>
    </lineage>
</organism>
<proteinExistence type="predicted"/>
<feature type="region of interest" description="Disordered" evidence="1">
    <location>
        <begin position="115"/>
        <end position="139"/>
    </location>
</feature>
<gene>
    <name evidence="2" type="ORF">H0G86_001627</name>
</gene>
<keyword evidence="3" id="KW-1185">Reference proteome</keyword>
<dbReference type="Proteomes" id="UP000826661">
    <property type="component" value="Chromosome I"/>
</dbReference>
<evidence type="ECO:0000313" key="2">
    <source>
        <dbReference type="EMBL" id="QYS94286.1"/>
    </source>
</evidence>
<reference evidence="2 3" key="1">
    <citation type="journal article" date="2021" name="BMC Genomics">
        <title>Telomere-to-telomere genome assembly of asparaginase-producing Trichoderma simmonsii.</title>
        <authorList>
            <person name="Chung D."/>
            <person name="Kwon Y.M."/>
            <person name="Yang Y."/>
        </authorList>
    </citation>
    <scope>NUCLEOTIDE SEQUENCE [LARGE SCALE GENOMIC DNA]</scope>
    <source>
        <strain evidence="2 3">GH-Sj1</strain>
    </source>
</reference>
<accession>A0A8G0L200</accession>
<dbReference type="AlphaFoldDB" id="A0A8G0L200"/>
<dbReference type="EMBL" id="CP075864">
    <property type="protein sequence ID" value="QYS94286.1"/>
    <property type="molecule type" value="Genomic_DNA"/>
</dbReference>
<sequence length="139" mass="15422">MLKAEVDFKPALAADAGSITVTVVKSHWVFAHDLGQWGNRRYHAAKQVAKWGLKGLEFMFGTEWMSFLSMAHLGGVGFDNLEIRTLLKMKTTRLNPSFILARSPGMFFRGLPLPPTPAGQASRPARKMKWSEADSSSDI</sequence>
<evidence type="ECO:0000313" key="3">
    <source>
        <dbReference type="Proteomes" id="UP000826661"/>
    </source>
</evidence>